<evidence type="ECO:0000313" key="13">
    <source>
        <dbReference type="EnsemblMetazoa" id="G35270.1:cds"/>
    </source>
</evidence>
<evidence type="ECO:0000256" key="10">
    <source>
        <dbReference type="SAM" id="MobiDB-lite"/>
    </source>
</evidence>
<evidence type="ECO:0000256" key="2">
    <source>
        <dbReference type="ARBA" id="ARBA00004906"/>
    </source>
</evidence>
<dbReference type="InterPro" id="IPR002589">
    <property type="entry name" value="Macro_dom"/>
</dbReference>
<feature type="compositionally biased region" description="Basic and acidic residues" evidence="10">
    <location>
        <begin position="34"/>
        <end position="44"/>
    </location>
</feature>
<evidence type="ECO:0000313" key="14">
    <source>
        <dbReference type="Proteomes" id="UP000005408"/>
    </source>
</evidence>
<feature type="region of interest" description="Disordered" evidence="10">
    <location>
        <begin position="445"/>
        <end position="484"/>
    </location>
</feature>
<keyword evidence="4 9" id="KW-0808">Transferase</keyword>
<feature type="compositionally biased region" description="Polar residues" evidence="10">
    <location>
        <begin position="186"/>
        <end position="195"/>
    </location>
</feature>
<dbReference type="CDD" id="cd02907">
    <property type="entry name" value="Macro_Af1521_BAL-like"/>
    <property type="match status" value="1"/>
</dbReference>
<feature type="region of interest" description="Disordered" evidence="10">
    <location>
        <begin position="760"/>
        <end position="786"/>
    </location>
</feature>
<feature type="domain" description="RING-type" evidence="11">
    <location>
        <begin position="801"/>
        <end position="841"/>
    </location>
</feature>
<keyword evidence="6 8" id="KW-0863">Zinc-finger</keyword>
<comment type="pathway">
    <text evidence="2 9">Protein modification; protein ubiquitination.</text>
</comment>
<dbReference type="SUPFAM" id="SSF52949">
    <property type="entry name" value="Macro domain-like"/>
    <property type="match status" value="2"/>
</dbReference>
<dbReference type="InterPro" id="IPR013083">
    <property type="entry name" value="Znf_RING/FYVE/PHD"/>
</dbReference>
<evidence type="ECO:0000256" key="4">
    <source>
        <dbReference type="ARBA" id="ARBA00022679"/>
    </source>
</evidence>
<dbReference type="SUPFAM" id="SSF57850">
    <property type="entry name" value="RING/U-box"/>
    <property type="match status" value="1"/>
</dbReference>
<dbReference type="InterPro" id="IPR039399">
    <property type="entry name" value="Deltex_C_sf"/>
</dbReference>
<protein>
    <recommendedName>
        <fullName evidence="9">E3 ubiquitin-protein ligase</fullName>
        <ecNumber evidence="9">2.3.2.27</ecNumber>
    </recommendedName>
</protein>
<dbReference type="EC" id="2.3.2.27" evidence="9"/>
<feature type="region of interest" description="Disordered" evidence="10">
    <location>
        <begin position="1"/>
        <end position="56"/>
    </location>
</feature>
<evidence type="ECO:0000256" key="3">
    <source>
        <dbReference type="ARBA" id="ARBA00009413"/>
    </source>
</evidence>
<dbReference type="Gene3D" id="3.30.390.130">
    <property type="match status" value="1"/>
</dbReference>
<evidence type="ECO:0000256" key="7">
    <source>
        <dbReference type="ARBA" id="ARBA00022833"/>
    </source>
</evidence>
<dbReference type="Pfam" id="PF01661">
    <property type="entry name" value="Macro"/>
    <property type="match status" value="1"/>
</dbReference>
<dbReference type="AlphaFoldDB" id="A0A8W8MVN1"/>
<evidence type="ECO:0000259" key="11">
    <source>
        <dbReference type="PROSITE" id="PS50089"/>
    </source>
</evidence>
<dbReference type="GO" id="GO:0007219">
    <property type="term" value="P:Notch signaling pathway"/>
    <property type="evidence" value="ECO:0007669"/>
    <property type="project" value="InterPro"/>
</dbReference>
<sequence length="982" mass="110531">MTDSGKKISRTLMICSDDDSDDGETATGSKPGAKHVDTEKDNKPKPASNGISSRTPKTKVFKELDARKLLMICCNELKDIKVEISTSDEKGKEWIELSSCEHTLLVTEKQKLEKLLSNIEFKEIVCTSKPPSEINDLIKSQHLKLLCENENGQIWIYFKDSSEYQKLQTLLKPNSSTRRNRKFGNVDSSSSSAQQEPDLYKSQLERRSNEALDNASVGVHSVPSTYLGENVNVKTEIALNGINIKIYQGSIVKARVGAIVNAANERLDNCGGVADVIAKAAGYKMEDDCREKMKNGKRIKVSENVVTCAGNLPCRWIIHAVGPRWDDYFNKDKALEDLYKTVFNVLKTASESRMQSVVMPPISSGIFGVPKQACAAMYIKALLDFSEQNKKPKIEEFHFVDNKADMLDFIHREYEESKKKGKEYLEPRNVLERLHIRPTKTAWTNNDYSKMNNNFNRNPRGAEASKKNSSSWSQSGSDIPNRTLKEISPGEFTVEGMLKVHISTESILNLKGIDILVCAEGREAVVSGRIAKAILDKASKKQKEKIKKLLSSTKHFTNVLQTEFGVDSYSMIFFAIIKRFGDNQPRHDDLTLLKNTMAMVLEKANKRKNSKQKSPLSVAMPLLGTGSTKNTNYLQEFADVTCSCIIDYGKHIKDKTRLRTIHLVNYDKSATEALVRAFKSRMSSQTVPHPSNAYIHNAKRAQFEPKKYERKGIWKAIVKPEYDMESFIEKLKKQPKSMQKDTKDIETSAKGNLLVIESDDDEEVERSRMGANSHAEQAGPSVGVDSDYDNIEENEDSSLTCVVCMDTEMEDPVMLKKCHHQFCRNCIEDYFSHKPICPVCNTVYGELFGNQPPGTATVFKDNASLPGFPCSTLIIDYNIPDGTQTEEHPNPGQPFTGVSRQAYLPDNEEGNKVLSMLERAFKHRLIFTVGFSRTSGKDNMVTWNDIHHKTRRDGGPEKFGYPDPEYIERVQEELAAKGITEN</sequence>
<keyword evidence="5 9" id="KW-0479">Metal-binding</keyword>
<dbReference type="GO" id="GO:0005737">
    <property type="term" value="C:cytoplasm"/>
    <property type="evidence" value="ECO:0007669"/>
    <property type="project" value="UniProtKB-SubCell"/>
</dbReference>
<comment type="subcellular location">
    <subcellularLocation>
        <location evidence="9">Cytoplasm</location>
    </subcellularLocation>
</comment>
<reference evidence="13" key="1">
    <citation type="submission" date="2022-08" db="UniProtKB">
        <authorList>
            <consortium name="EnsemblMetazoa"/>
        </authorList>
    </citation>
    <scope>IDENTIFICATION</scope>
    <source>
        <strain evidence="13">05x7-T-G4-1.051#20</strain>
    </source>
</reference>
<dbReference type="PROSITE" id="PS00518">
    <property type="entry name" value="ZF_RING_1"/>
    <property type="match status" value="1"/>
</dbReference>
<keyword evidence="14" id="KW-1185">Reference proteome</keyword>
<dbReference type="EnsemblMetazoa" id="G35270.1">
    <property type="protein sequence ID" value="G35270.1:cds"/>
    <property type="gene ID" value="G35270"/>
</dbReference>
<keyword evidence="9" id="KW-0963">Cytoplasm</keyword>
<dbReference type="PROSITE" id="PS51154">
    <property type="entry name" value="MACRO"/>
    <property type="match status" value="1"/>
</dbReference>
<dbReference type="InterPro" id="IPR043472">
    <property type="entry name" value="Macro_dom-like"/>
</dbReference>
<evidence type="ECO:0000256" key="5">
    <source>
        <dbReference type="ARBA" id="ARBA00022723"/>
    </source>
</evidence>
<evidence type="ECO:0000256" key="9">
    <source>
        <dbReference type="RuleBase" id="RU367105"/>
    </source>
</evidence>
<evidence type="ECO:0000259" key="12">
    <source>
        <dbReference type="PROSITE" id="PS51154"/>
    </source>
</evidence>
<evidence type="ECO:0000256" key="1">
    <source>
        <dbReference type="ARBA" id="ARBA00000900"/>
    </source>
</evidence>
<feature type="compositionally biased region" description="Polar residues" evidence="10">
    <location>
        <begin position="445"/>
        <end position="457"/>
    </location>
</feature>
<dbReference type="Pfam" id="PF13923">
    <property type="entry name" value="zf-C3HC4_2"/>
    <property type="match status" value="1"/>
</dbReference>
<proteinExistence type="inferred from homology"/>
<dbReference type="Pfam" id="PF18102">
    <property type="entry name" value="DTC"/>
    <property type="match status" value="1"/>
</dbReference>
<accession>A0A8W8MVN1</accession>
<dbReference type="InterPro" id="IPR039396">
    <property type="entry name" value="Deltex_C"/>
</dbReference>
<dbReference type="PANTHER" id="PTHR12622">
    <property type="entry name" value="DELTEX-RELATED"/>
    <property type="match status" value="1"/>
</dbReference>
<name>A0A8W8MVN1_MAGGI</name>
<keyword evidence="7 9" id="KW-0862">Zinc</keyword>
<dbReference type="Gene3D" id="3.40.220.10">
    <property type="entry name" value="Leucine Aminopeptidase, subunit E, domain 1"/>
    <property type="match status" value="2"/>
</dbReference>
<comment type="similarity">
    <text evidence="3 9">Belongs to the Deltex family.</text>
</comment>
<dbReference type="GO" id="GO:0016567">
    <property type="term" value="P:protein ubiquitination"/>
    <property type="evidence" value="ECO:0007669"/>
    <property type="project" value="UniProtKB-UniRule"/>
</dbReference>
<dbReference type="OMA" id="ADAMIND"/>
<comment type="catalytic activity">
    <reaction evidence="1 9">
        <text>S-ubiquitinyl-[E2 ubiquitin-conjugating enzyme]-L-cysteine + [acceptor protein]-L-lysine = [E2 ubiquitin-conjugating enzyme]-L-cysteine + N(6)-ubiquitinyl-[acceptor protein]-L-lysine.</text>
        <dbReference type="EC" id="2.3.2.27"/>
    </reaction>
</comment>
<dbReference type="PROSITE" id="PS50089">
    <property type="entry name" value="ZF_RING_2"/>
    <property type="match status" value="1"/>
</dbReference>
<feature type="compositionally biased region" description="Low complexity" evidence="10">
    <location>
        <begin position="467"/>
        <end position="477"/>
    </location>
</feature>
<organism evidence="13 14">
    <name type="scientific">Magallana gigas</name>
    <name type="common">Pacific oyster</name>
    <name type="synonym">Crassostrea gigas</name>
    <dbReference type="NCBI Taxonomy" id="29159"/>
    <lineage>
        <taxon>Eukaryota</taxon>
        <taxon>Metazoa</taxon>
        <taxon>Spiralia</taxon>
        <taxon>Lophotrochozoa</taxon>
        <taxon>Mollusca</taxon>
        <taxon>Bivalvia</taxon>
        <taxon>Autobranchia</taxon>
        <taxon>Pteriomorphia</taxon>
        <taxon>Ostreida</taxon>
        <taxon>Ostreoidea</taxon>
        <taxon>Ostreidae</taxon>
        <taxon>Magallana</taxon>
    </lineage>
</organism>
<dbReference type="InterPro" id="IPR001841">
    <property type="entry name" value="Znf_RING"/>
</dbReference>
<dbReference type="Gene3D" id="3.30.40.10">
    <property type="entry name" value="Zinc/RING finger domain, C3HC4 (zinc finger)"/>
    <property type="match status" value="1"/>
</dbReference>
<dbReference type="InterPro" id="IPR017907">
    <property type="entry name" value="Znf_RING_CS"/>
</dbReference>
<dbReference type="Proteomes" id="UP000005408">
    <property type="component" value="Unassembled WGS sequence"/>
</dbReference>
<feature type="region of interest" description="Disordered" evidence="10">
    <location>
        <begin position="176"/>
        <end position="200"/>
    </location>
</feature>
<feature type="domain" description="Macro" evidence="12">
    <location>
        <begin position="231"/>
        <end position="418"/>
    </location>
</feature>
<dbReference type="SMART" id="SM00506">
    <property type="entry name" value="A1pp"/>
    <property type="match status" value="1"/>
</dbReference>
<evidence type="ECO:0000256" key="6">
    <source>
        <dbReference type="ARBA" id="ARBA00022771"/>
    </source>
</evidence>
<evidence type="ECO:0000256" key="8">
    <source>
        <dbReference type="PROSITE-ProRule" id="PRU00175"/>
    </source>
</evidence>
<dbReference type="CDD" id="cd09633">
    <property type="entry name" value="Deltex_C"/>
    <property type="match status" value="1"/>
</dbReference>
<dbReference type="GO" id="GO:0061630">
    <property type="term" value="F:ubiquitin protein ligase activity"/>
    <property type="evidence" value="ECO:0007669"/>
    <property type="project" value="UniProtKB-UniRule"/>
</dbReference>
<dbReference type="InterPro" id="IPR039398">
    <property type="entry name" value="Deltex_fam"/>
</dbReference>
<dbReference type="SMART" id="SM00184">
    <property type="entry name" value="RING"/>
    <property type="match status" value="1"/>
</dbReference>
<dbReference type="GO" id="GO:0008270">
    <property type="term" value="F:zinc ion binding"/>
    <property type="evidence" value="ECO:0007669"/>
    <property type="project" value="UniProtKB-KW"/>
</dbReference>